<evidence type="ECO:0000256" key="4">
    <source>
        <dbReference type="SAM" id="MobiDB-lite"/>
    </source>
</evidence>
<feature type="region of interest" description="Disordered" evidence="4">
    <location>
        <begin position="36"/>
        <end position="60"/>
    </location>
</feature>
<name>A0A420XZM8_9PEZI</name>
<evidence type="ECO:0000259" key="5">
    <source>
        <dbReference type="PROSITE" id="PS50048"/>
    </source>
</evidence>
<dbReference type="AlphaFoldDB" id="A0A420XZM8"/>
<dbReference type="PANTHER" id="PTHR31001">
    <property type="entry name" value="UNCHARACTERIZED TRANSCRIPTIONAL REGULATORY PROTEIN"/>
    <property type="match status" value="1"/>
</dbReference>
<dbReference type="InterPro" id="IPR007219">
    <property type="entry name" value="XnlR_reg_dom"/>
</dbReference>
<protein>
    <recommendedName>
        <fullName evidence="5">Zn(2)-C6 fungal-type domain-containing protein</fullName>
    </recommendedName>
</protein>
<evidence type="ECO:0000256" key="1">
    <source>
        <dbReference type="ARBA" id="ARBA00004123"/>
    </source>
</evidence>
<dbReference type="Proteomes" id="UP000275385">
    <property type="component" value="Unassembled WGS sequence"/>
</dbReference>
<dbReference type="Gene3D" id="4.10.240.10">
    <property type="entry name" value="Zn(2)-C6 fungal-type DNA-binding domain"/>
    <property type="match status" value="1"/>
</dbReference>
<gene>
    <name evidence="6" type="ORF">DL546_000940</name>
</gene>
<dbReference type="Pfam" id="PF00172">
    <property type="entry name" value="Zn_clus"/>
    <property type="match status" value="1"/>
</dbReference>
<dbReference type="GO" id="GO:0000981">
    <property type="term" value="F:DNA-binding transcription factor activity, RNA polymerase II-specific"/>
    <property type="evidence" value="ECO:0007669"/>
    <property type="project" value="InterPro"/>
</dbReference>
<dbReference type="InterPro" id="IPR050613">
    <property type="entry name" value="Sec_Metabolite_Reg"/>
</dbReference>
<dbReference type="PROSITE" id="PS50048">
    <property type="entry name" value="ZN2_CY6_FUNGAL_2"/>
    <property type="match status" value="1"/>
</dbReference>
<evidence type="ECO:0000313" key="7">
    <source>
        <dbReference type="Proteomes" id="UP000275385"/>
    </source>
</evidence>
<dbReference type="SUPFAM" id="SSF57701">
    <property type="entry name" value="Zn2/Cys6 DNA-binding domain"/>
    <property type="match status" value="1"/>
</dbReference>
<comment type="caution">
    <text evidence="6">The sequence shown here is derived from an EMBL/GenBank/DDBJ whole genome shotgun (WGS) entry which is preliminary data.</text>
</comment>
<dbReference type="STRING" id="177199.A0A420XZM8"/>
<dbReference type="GO" id="GO:0006351">
    <property type="term" value="P:DNA-templated transcription"/>
    <property type="evidence" value="ECO:0007669"/>
    <property type="project" value="InterPro"/>
</dbReference>
<dbReference type="InterPro" id="IPR036864">
    <property type="entry name" value="Zn2-C6_fun-type_DNA-bd_sf"/>
</dbReference>
<dbReference type="SMART" id="SM00066">
    <property type="entry name" value="GAL4"/>
    <property type="match status" value="1"/>
</dbReference>
<keyword evidence="7" id="KW-1185">Reference proteome</keyword>
<dbReference type="GO" id="GO:0003677">
    <property type="term" value="F:DNA binding"/>
    <property type="evidence" value="ECO:0007669"/>
    <property type="project" value="InterPro"/>
</dbReference>
<keyword evidence="2" id="KW-0479">Metal-binding</keyword>
<feature type="region of interest" description="Disordered" evidence="4">
    <location>
        <begin position="89"/>
        <end position="113"/>
    </location>
</feature>
<accession>A0A420XZM8</accession>
<sequence length="666" mass="75389">MSDTPRNACHSCRRRKLRCNKQRPCSNCQVRSLTCDEQVPEPSASGRKRTHNESDATPNILDRLARVEAYIDLQKNSDRDGSVGHPAHTHNITPEICVPAPGKRVSPSPTASDTNAARHIQEAISQRAVPLGPTSAKDNVLSQALVYNLSISILPVSFLTAQQDINSADIHLPPKHETARLLHVYFEYIGYFQHIIYPPHGLELIDEVYKEISEISDIHGSCTTAPRGLALILAIIALGAILEPIEESFDAVIPILKERLKVTAIYIRASMDCLEQHRRRMTYSLESVQAMLVLYFLMNHIETTSPRARSLLAEAVTVSHSLGLHLLDSASSRTGPTADDLDPMTREMKRRVWWYLAAIDWMSALVEGPFDTIYFVQPNRIWTNLPLNINDDDLDKPHKHERPLSEPTSMSYNLHRLKIAEIARCISDEMPRDANDATCELILSLDSRLESFIQSLPAFFRVEIADSEETARIDRAYPHTPMQRLLINFLVNLMRCKLHFPFLPGHPSRALHAFSQDASLKAARRVLSVYHEMNMTHITHSSDFMKLQGIVFHMFTGALILATNLCCNRPEGQERDRQTSELMEVLRQLDGIKQYSQSASKFLETLTQLLTKYGVWTADTSMAMTLDSAYGTMDMTISQDYLQLAPFPYEELWDTFVERPTALDLF</sequence>
<dbReference type="CDD" id="cd00067">
    <property type="entry name" value="GAL4"/>
    <property type="match status" value="1"/>
</dbReference>
<dbReference type="CDD" id="cd12148">
    <property type="entry name" value="fungal_TF_MHR"/>
    <property type="match status" value="1"/>
</dbReference>
<organism evidence="6 7">
    <name type="scientific">Coniochaeta pulveracea</name>
    <dbReference type="NCBI Taxonomy" id="177199"/>
    <lineage>
        <taxon>Eukaryota</taxon>
        <taxon>Fungi</taxon>
        <taxon>Dikarya</taxon>
        <taxon>Ascomycota</taxon>
        <taxon>Pezizomycotina</taxon>
        <taxon>Sordariomycetes</taxon>
        <taxon>Sordariomycetidae</taxon>
        <taxon>Coniochaetales</taxon>
        <taxon>Coniochaetaceae</taxon>
        <taxon>Coniochaeta</taxon>
    </lineage>
</organism>
<keyword evidence="3" id="KW-0539">Nucleus</keyword>
<dbReference type="EMBL" id="QVQW01000081">
    <property type="protein sequence ID" value="RKU41137.1"/>
    <property type="molecule type" value="Genomic_DNA"/>
</dbReference>
<evidence type="ECO:0000256" key="3">
    <source>
        <dbReference type="ARBA" id="ARBA00023242"/>
    </source>
</evidence>
<dbReference type="PROSITE" id="PS00463">
    <property type="entry name" value="ZN2_CY6_FUNGAL_1"/>
    <property type="match status" value="1"/>
</dbReference>
<proteinExistence type="predicted"/>
<feature type="domain" description="Zn(2)-C6 fungal-type" evidence="5">
    <location>
        <begin position="8"/>
        <end position="35"/>
    </location>
</feature>
<comment type="subcellular location">
    <subcellularLocation>
        <location evidence="1">Nucleus</location>
    </subcellularLocation>
</comment>
<evidence type="ECO:0000256" key="2">
    <source>
        <dbReference type="ARBA" id="ARBA00022723"/>
    </source>
</evidence>
<dbReference type="OrthoDB" id="3014581at2759"/>
<evidence type="ECO:0000313" key="6">
    <source>
        <dbReference type="EMBL" id="RKU41137.1"/>
    </source>
</evidence>
<dbReference type="GO" id="GO:0005634">
    <property type="term" value="C:nucleus"/>
    <property type="evidence" value="ECO:0007669"/>
    <property type="project" value="UniProtKB-SubCell"/>
</dbReference>
<dbReference type="Pfam" id="PF04082">
    <property type="entry name" value="Fungal_trans"/>
    <property type="match status" value="1"/>
</dbReference>
<dbReference type="PANTHER" id="PTHR31001:SF90">
    <property type="entry name" value="CENTROMERE DNA-BINDING PROTEIN COMPLEX CBF3 SUBUNIT B"/>
    <property type="match status" value="1"/>
</dbReference>
<dbReference type="InterPro" id="IPR001138">
    <property type="entry name" value="Zn2Cys6_DnaBD"/>
</dbReference>
<reference evidence="6 7" key="1">
    <citation type="submission" date="2018-08" db="EMBL/GenBank/DDBJ databases">
        <title>Draft genome of the lignicolous fungus Coniochaeta pulveracea.</title>
        <authorList>
            <person name="Borstlap C.J."/>
            <person name="De Witt R.N."/>
            <person name="Botha A."/>
            <person name="Volschenk H."/>
        </authorList>
    </citation>
    <scope>NUCLEOTIDE SEQUENCE [LARGE SCALE GENOMIC DNA]</scope>
    <source>
        <strain evidence="6 7">CAB683</strain>
    </source>
</reference>
<dbReference type="GO" id="GO:0008270">
    <property type="term" value="F:zinc ion binding"/>
    <property type="evidence" value="ECO:0007669"/>
    <property type="project" value="InterPro"/>
</dbReference>